<feature type="domain" description="CAAX prenyl protease 2/Lysostaphin resistance protein A-like" evidence="2">
    <location>
        <begin position="88"/>
        <end position="170"/>
    </location>
</feature>
<protein>
    <recommendedName>
        <fullName evidence="2">CAAX prenyl protease 2/Lysostaphin resistance protein A-like domain-containing protein</fullName>
    </recommendedName>
</protein>
<dbReference type="AlphaFoldDB" id="A0A1I3SHU3"/>
<keyword evidence="1" id="KW-1133">Transmembrane helix</keyword>
<dbReference type="GO" id="GO:0080120">
    <property type="term" value="P:CAAX-box protein maturation"/>
    <property type="evidence" value="ECO:0007669"/>
    <property type="project" value="UniProtKB-ARBA"/>
</dbReference>
<reference evidence="3 4" key="1">
    <citation type="submission" date="2016-10" db="EMBL/GenBank/DDBJ databases">
        <authorList>
            <person name="de Groot N.N."/>
        </authorList>
    </citation>
    <scope>NUCLEOTIDE SEQUENCE [LARGE SCALE GENOMIC DNA]</scope>
    <source>
        <strain evidence="3 4">DSM 44778</strain>
    </source>
</reference>
<feature type="transmembrane region" description="Helical" evidence="1">
    <location>
        <begin position="113"/>
        <end position="129"/>
    </location>
</feature>
<dbReference type="STRING" id="46223.SAMN05421852_1138"/>
<accession>A0A1I3SHU3</accession>
<evidence type="ECO:0000313" key="3">
    <source>
        <dbReference type="EMBL" id="SFJ57309.1"/>
    </source>
</evidence>
<organism evidence="3 4">
    <name type="scientific">Thermoflavimicrobium dichotomicum</name>
    <dbReference type="NCBI Taxonomy" id="46223"/>
    <lineage>
        <taxon>Bacteria</taxon>
        <taxon>Bacillati</taxon>
        <taxon>Bacillota</taxon>
        <taxon>Bacilli</taxon>
        <taxon>Bacillales</taxon>
        <taxon>Thermoactinomycetaceae</taxon>
        <taxon>Thermoflavimicrobium</taxon>
    </lineage>
</organism>
<dbReference type="OrthoDB" id="1523022at2"/>
<keyword evidence="4" id="KW-1185">Reference proteome</keyword>
<gene>
    <name evidence="3" type="ORF">SAMN05421852_1138</name>
</gene>
<keyword evidence="1" id="KW-0812">Transmembrane</keyword>
<dbReference type="InterPro" id="IPR003675">
    <property type="entry name" value="Rce1/LyrA-like_dom"/>
</dbReference>
<dbReference type="Proteomes" id="UP000199545">
    <property type="component" value="Unassembled WGS sequence"/>
</dbReference>
<name>A0A1I3SHU3_9BACL</name>
<evidence type="ECO:0000259" key="2">
    <source>
        <dbReference type="Pfam" id="PF02517"/>
    </source>
</evidence>
<evidence type="ECO:0000256" key="1">
    <source>
        <dbReference type="SAM" id="Phobius"/>
    </source>
</evidence>
<dbReference type="GO" id="GO:0004175">
    <property type="term" value="F:endopeptidase activity"/>
    <property type="evidence" value="ECO:0007669"/>
    <property type="project" value="UniProtKB-ARBA"/>
</dbReference>
<feature type="transmembrane region" description="Helical" evidence="1">
    <location>
        <begin position="136"/>
        <end position="152"/>
    </location>
</feature>
<feature type="transmembrane region" description="Helical" evidence="1">
    <location>
        <begin position="158"/>
        <end position="179"/>
    </location>
</feature>
<keyword evidence="1" id="KW-0472">Membrane</keyword>
<proteinExistence type="predicted"/>
<dbReference type="EMBL" id="FORR01000013">
    <property type="protein sequence ID" value="SFJ57309.1"/>
    <property type="molecule type" value="Genomic_DNA"/>
</dbReference>
<sequence>MNTKQAEKHLLISFYLTQGLLFLCAWFLLWWQDRLHIGLIGICEGKWWMIGAGVGLVIVGIDLLLTYLVPEKWMDDGGINRLLFKDRTLIHIFIIAFVSSWVEELLFRGALQYWLGIWGTSVIFVLLHIRYLRKWVMVTVVGLVSLALGLLVEKSGFLAPAIAAHWTVNFCMGIFIQYVDNSPNEIKDLE</sequence>
<feature type="transmembrane region" description="Helical" evidence="1">
    <location>
        <begin position="47"/>
        <end position="69"/>
    </location>
</feature>
<evidence type="ECO:0000313" key="4">
    <source>
        <dbReference type="Proteomes" id="UP000199545"/>
    </source>
</evidence>
<dbReference type="RefSeq" id="WP_093230768.1">
    <property type="nucleotide sequence ID" value="NZ_FORR01000013.1"/>
</dbReference>
<feature type="transmembrane region" description="Helical" evidence="1">
    <location>
        <begin position="89"/>
        <end position="107"/>
    </location>
</feature>
<feature type="transmembrane region" description="Helical" evidence="1">
    <location>
        <begin position="12"/>
        <end position="31"/>
    </location>
</feature>
<dbReference type="Pfam" id="PF02517">
    <property type="entry name" value="Rce1-like"/>
    <property type="match status" value="1"/>
</dbReference>